<sequence>MNKLPQEVFDLIVQDLDFENLPVRLSQYATINRQWQYAVERRLFTKLWAYTNEMTMLESVLRNSRRRGYLRSLKYTMKEACWNRPNTVSRLRRSSQRNAWKKELNLMNELMHLWNLLSPGWNRPLSERTPSLMLCLEISEPKNHVRKSKNARDPFFSSSDFPWARMMLPGVKSLSVIWGVMTSRGAQKAHFSHPPWLFSLLATCPSATEITWRGFEPYIPTTIVAPGYRERMTASLAAVGMLGNLRHLTLHFDTPSLGPLKQDIQACRQPAPGTLNQVLHKLSQQLVSLHLTGRFLLSPDLFWPKAHGSKGKPSTETPTPFWPHLQQIHIEARLASPEGRFYFDPACKSTRPSAMGRWHLRSVAASDASAAGDLLVRVTRAMLRMPELRRLSVIFPEFPWNKCVEHRAGMATGQGPGLWRVALSNLFGSIIRLGGISDTNHTKQLLNAPTLVVIR</sequence>
<dbReference type="PROSITE" id="PS50181">
    <property type="entry name" value="FBOX"/>
    <property type="match status" value="1"/>
</dbReference>
<feature type="domain" description="F-box" evidence="1">
    <location>
        <begin position="1"/>
        <end position="51"/>
    </location>
</feature>
<evidence type="ECO:0000259" key="1">
    <source>
        <dbReference type="PROSITE" id="PS50181"/>
    </source>
</evidence>
<keyword evidence="3" id="KW-1185">Reference proteome</keyword>
<dbReference type="InterPro" id="IPR001810">
    <property type="entry name" value="F-box_dom"/>
</dbReference>
<accession>A0AAN6PI77</accession>
<dbReference type="EMBL" id="MU854363">
    <property type="protein sequence ID" value="KAK4041127.1"/>
    <property type="molecule type" value="Genomic_DNA"/>
</dbReference>
<name>A0AAN6PI77_9PEZI</name>
<organism evidence="2 3">
    <name type="scientific">Parachaetomium inaequale</name>
    <dbReference type="NCBI Taxonomy" id="2588326"/>
    <lineage>
        <taxon>Eukaryota</taxon>
        <taxon>Fungi</taxon>
        <taxon>Dikarya</taxon>
        <taxon>Ascomycota</taxon>
        <taxon>Pezizomycotina</taxon>
        <taxon>Sordariomycetes</taxon>
        <taxon>Sordariomycetidae</taxon>
        <taxon>Sordariales</taxon>
        <taxon>Chaetomiaceae</taxon>
        <taxon>Parachaetomium</taxon>
    </lineage>
</organism>
<dbReference type="Proteomes" id="UP001303115">
    <property type="component" value="Unassembled WGS sequence"/>
</dbReference>
<dbReference type="AlphaFoldDB" id="A0AAN6PI77"/>
<evidence type="ECO:0000313" key="2">
    <source>
        <dbReference type="EMBL" id="KAK4041127.1"/>
    </source>
</evidence>
<protein>
    <recommendedName>
        <fullName evidence="1">F-box domain-containing protein</fullName>
    </recommendedName>
</protein>
<gene>
    <name evidence="2" type="ORF">C8A01DRAFT_15093</name>
</gene>
<evidence type="ECO:0000313" key="3">
    <source>
        <dbReference type="Proteomes" id="UP001303115"/>
    </source>
</evidence>
<proteinExistence type="predicted"/>
<comment type="caution">
    <text evidence="2">The sequence shown here is derived from an EMBL/GenBank/DDBJ whole genome shotgun (WGS) entry which is preliminary data.</text>
</comment>
<reference evidence="3" key="1">
    <citation type="journal article" date="2023" name="Mol. Phylogenet. Evol.">
        <title>Genome-scale phylogeny and comparative genomics of the fungal order Sordariales.</title>
        <authorList>
            <person name="Hensen N."/>
            <person name="Bonometti L."/>
            <person name="Westerberg I."/>
            <person name="Brannstrom I.O."/>
            <person name="Guillou S."/>
            <person name="Cros-Aarteil S."/>
            <person name="Calhoun S."/>
            <person name="Haridas S."/>
            <person name="Kuo A."/>
            <person name="Mondo S."/>
            <person name="Pangilinan J."/>
            <person name="Riley R."/>
            <person name="LaButti K."/>
            <person name="Andreopoulos B."/>
            <person name="Lipzen A."/>
            <person name="Chen C."/>
            <person name="Yan M."/>
            <person name="Daum C."/>
            <person name="Ng V."/>
            <person name="Clum A."/>
            <person name="Steindorff A."/>
            <person name="Ohm R.A."/>
            <person name="Martin F."/>
            <person name="Silar P."/>
            <person name="Natvig D.O."/>
            <person name="Lalanne C."/>
            <person name="Gautier V."/>
            <person name="Ament-Velasquez S.L."/>
            <person name="Kruys A."/>
            <person name="Hutchinson M.I."/>
            <person name="Powell A.J."/>
            <person name="Barry K."/>
            <person name="Miller A.N."/>
            <person name="Grigoriev I.V."/>
            <person name="Debuchy R."/>
            <person name="Gladieux P."/>
            <person name="Hiltunen Thoren M."/>
            <person name="Johannesson H."/>
        </authorList>
    </citation>
    <scope>NUCLEOTIDE SEQUENCE [LARGE SCALE GENOMIC DNA]</scope>
    <source>
        <strain evidence="3">CBS 284.82</strain>
    </source>
</reference>